<dbReference type="EMBL" id="CM042056">
    <property type="protein sequence ID" value="KAI3697530.1"/>
    <property type="molecule type" value="Genomic_DNA"/>
</dbReference>
<evidence type="ECO:0000313" key="1">
    <source>
        <dbReference type="EMBL" id="KAI3697530.1"/>
    </source>
</evidence>
<comment type="caution">
    <text evidence="1">The sequence shown here is derived from an EMBL/GenBank/DDBJ whole genome shotgun (WGS) entry which is preliminary data.</text>
</comment>
<sequence length="196" mass="22150">MELTSELVRCYTFELVRMIPVTSESLNFYGEDVSFRTALFHITPAAAGLVSSLLLYLSAPCPRYCSLTCLSYQARFAVVPMVEAIVALVLIDRLMAQYTECQLFPINPEFHDPHFSKTLPRTRSFYPFLTLEQKANFCTIFKSINSYHGSVYCTMIKQIMSYLTVLIVIGSFAAQPNQTKQFSNIIDLKVGSTHLA</sequence>
<keyword evidence="2" id="KW-1185">Reference proteome</keyword>
<name>A0ACB8ZJP5_ARCLA</name>
<reference evidence="1 2" key="2">
    <citation type="journal article" date="2022" name="Mol. Ecol. Resour.">
        <title>The genomes of chicory, endive, great burdock and yacon provide insights into Asteraceae paleo-polyploidization history and plant inulin production.</title>
        <authorList>
            <person name="Fan W."/>
            <person name="Wang S."/>
            <person name="Wang H."/>
            <person name="Wang A."/>
            <person name="Jiang F."/>
            <person name="Liu H."/>
            <person name="Zhao H."/>
            <person name="Xu D."/>
            <person name="Zhang Y."/>
        </authorList>
    </citation>
    <scope>NUCLEOTIDE SEQUENCE [LARGE SCALE GENOMIC DNA]</scope>
    <source>
        <strain evidence="2">cv. Niubang</strain>
    </source>
</reference>
<proteinExistence type="predicted"/>
<organism evidence="1 2">
    <name type="scientific">Arctium lappa</name>
    <name type="common">Greater burdock</name>
    <name type="synonym">Lappa major</name>
    <dbReference type="NCBI Taxonomy" id="4217"/>
    <lineage>
        <taxon>Eukaryota</taxon>
        <taxon>Viridiplantae</taxon>
        <taxon>Streptophyta</taxon>
        <taxon>Embryophyta</taxon>
        <taxon>Tracheophyta</taxon>
        <taxon>Spermatophyta</taxon>
        <taxon>Magnoliopsida</taxon>
        <taxon>eudicotyledons</taxon>
        <taxon>Gunneridae</taxon>
        <taxon>Pentapetalae</taxon>
        <taxon>asterids</taxon>
        <taxon>campanulids</taxon>
        <taxon>Asterales</taxon>
        <taxon>Asteraceae</taxon>
        <taxon>Carduoideae</taxon>
        <taxon>Cardueae</taxon>
        <taxon>Arctiinae</taxon>
        <taxon>Arctium</taxon>
    </lineage>
</organism>
<accession>A0ACB8ZJP5</accession>
<protein>
    <submittedName>
        <fullName evidence="1">Uncharacterized protein</fullName>
    </submittedName>
</protein>
<reference evidence="2" key="1">
    <citation type="journal article" date="2022" name="Mol. Ecol. Resour.">
        <title>The genomes of chicory, endive, great burdock and yacon provide insights into Asteraceae palaeo-polyploidization history and plant inulin production.</title>
        <authorList>
            <person name="Fan W."/>
            <person name="Wang S."/>
            <person name="Wang H."/>
            <person name="Wang A."/>
            <person name="Jiang F."/>
            <person name="Liu H."/>
            <person name="Zhao H."/>
            <person name="Xu D."/>
            <person name="Zhang Y."/>
        </authorList>
    </citation>
    <scope>NUCLEOTIDE SEQUENCE [LARGE SCALE GENOMIC DNA]</scope>
    <source>
        <strain evidence="2">cv. Niubang</strain>
    </source>
</reference>
<dbReference type="Proteomes" id="UP001055879">
    <property type="component" value="Linkage Group LG10"/>
</dbReference>
<evidence type="ECO:0000313" key="2">
    <source>
        <dbReference type="Proteomes" id="UP001055879"/>
    </source>
</evidence>
<gene>
    <name evidence="1" type="ORF">L6452_30623</name>
</gene>